<reference evidence="18" key="1">
    <citation type="submission" date="2016-10" db="EMBL/GenBank/DDBJ databases">
        <authorList>
            <person name="Varghese N."/>
            <person name="Submissions S."/>
        </authorList>
    </citation>
    <scope>NUCLEOTIDE SEQUENCE [LARGE SCALE GENOMIC DNA]</scope>
    <source>
        <strain evidence="18">CGMCC 4.3506</strain>
    </source>
</reference>
<dbReference type="PANTHER" id="PTHR43297:SF13">
    <property type="entry name" value="NICKEL ABC TRANSPORTER, ATP-BINDING PROTEIN"/>
    <property type="match status" value="1"/>
</dbReference>
<comment type="similarity">
    <text evidence="2">Belongs to the ABC transporter superfamily.</text>
</comment>
<keyword evidence="7 17" id="KW-0067">ATP-binding</keyword>
<dbReference type="SMART" id="SM00382">
    <property type="entry name" value="AAA"/>
    <property type="match status" value="1"/>
</dbReference>
<evidence type="ECO:0000256" key="7">
    <source>
        <dbReference type="ARBA" id="ARBA00022840"/>
    </source>
</evidence>
<dbReference type="SUPFAM" id="SSF52540">
    <property type="entry name" value="P-loop containing nucleoside triphosphate hydrolases"/>
    <property type="match status" value="1"/>
</dbReference>
<evidence type="ECO:0000256" key="9">
    <source>
        <dbReference type="ARBA" id="ARBA00023065"/>
    </source>
</evidence>
<dbReference type="EMBL" id="FNCC01000005">
    <property type="protein sequence ID" value="SDG05097.1"/>
    <property type="molecule type" value="Genomic_DNA"/>
</dbReference>
<evidence type="ECO:0000256" key="14">
    <source>
        <dbReference type="ARBA" id="ARBA00044143"/>
    </source>
</evidence>
<dbReference type="PANTHER" id="PTHR43297">
    <property type="entry name" value="OLIGOPEPTIDE TRANSPORT ATP-BINDING PROTEIN APPD"/>
    <property type="match status" value="1"/>
</dbReference>
<keyword evidence="11" id="KW-0472">Membrane</keyword>
<evidence type="ECO:0000256" key="2">
    <source>
        <dbReference type="ARBA" id="ARBA00005417"/>
    </source>
</evidence>
<evidence type="ECO:0000256" key="13">
    <source>
        <dbReference type="ARBA" id="ARBA00039098"/>
    </source>
</evidence>
<organism evidence="17 18">
    <name type="scientific">Lentzea fradiae</name>
    <dbReference type="NCBI Taxonomy" id="200378"/>
    <lineage>
        <taxon>Bacteria</taxon>
        <taxon>Bacillati</taxon>
        <taxon>Actinomycetota</taxon>
        <taxon>Actinomycetes</taxon>
        <taxon>Pseudonocardiales</taxon>
        <taxon>Pseudonocardiaceae</taxon>
        <taxon>Lentzea</taxon>
    </lineage>
</organism>
<dbReference type="EC" id="7.2.2.11" evidence="13"/>
<evidence type="ECO:0000256" key="3">
    <source>
        <dbReference type="ARBA" id="ARBA00022448"/>
    </source>
</evidence>
<gene>
    <name evidence="17" type="ORF">SAMN05216553_10580</name>
</gene>
<dbReference type="InterPro" id="IPR003439">
    <property type="entry name" value="ABC_transporter-like_ATP-bd"/>
</dbReference>
<dbReference type="InterPro" id="IPR003593">
    <property type="entry name" value="AAA+_ATPase"/>
</dbReference>
<dbReference type="AlphaFoldDB" id="A0A1G7R2Z1"/>
<protein>
    <recommendedName>
        <fullName evidence="14">Nickel import system ATP-binding protein NikD</fullName>
        <ecNumber evidence="13">7.2.2.11</ecNumber>
    </recommendedName>
</protein>
<evidence type="ECO:0000256" key="10">
    <source>
        <dbReference type="ARBA" id="ARBA00023112"/>
    </source>
</evidence>
<dbReference type="Gene3D" id="3.40.50.300">
    <property type="entry name" value="P-loop containing nucleotide triphosphate hydrolases"/>
    <property type="match status" value="1"/>
</dbReference>
<feature type="domain" description="ABC transporter" evidence="16">
    <location>
        <begin position="6"/>
        <end position="258"/>
    </location>
</feature>
<accession>A0A1G7R2Z1</accession>
<dbReference type="CDD" id="cd03257">
    <property type="entry name" value="ABC_NikE_OppD_transporters"/>
    <property type="match status" value="1"/>
</dbReference>
<evidence type="ECO:0000256" key="11">
    <source>
        <dbReference type="ARBA" id="ARBA00023136"/>
    </source>
</evidence>
<keyword evidence="4" id="KW-1003">Cell membrane</keyword>
<dbReference type="InterPro" id="IPR050388">
    <property type="entry name" value="ABC_Ni/Peptide_Import"/>
</dbReference>
<dbReference type="InterPro" id="IPR013563">
    <property type="entry name" value="Oligopep_ABC_C"/>
</dbReference>
<comment type="subunit">
    <text evidence="12">The complex is composed of two ATP-binding proteins (NikD and NikE), two transmembrane proteins (NikB and NikC) and a solute-binding protein (NikA).</text>
</comment>
<dbReference type="GO" id="GO:0016887">
    <property type="term" value="F:ATP hydrolysis activity"/>
    <property type="evidence" value="ECO:0007669"/>
    <property type="project" value="InterPro"/>
</dbReference>
<dbReference type="InterPro" id="IPR027417">
    <property type="entry name" value="P-loop_NTPase"/>
</dbReference>
<keyword evidence="10" id="KW-0921">Nickel transport</keyword>
<dbReference type="GO" id="GO:0005886">
    <property type="term" value="C:plasma membrane"/>
    <property type="evidence" value="ECO:0007669"/>
    <property type="project" value="UniProtKB-SubCell"/>
</dbReference>
<evidence type="ECO:0000256" key="5">
    <source>
        <dbReference type="ARBA" id="ARBA00022596"/>
    </source>
</evidence>
<dbReference type="Pfam" id="PF00005">
    <property type="entry name" value="ABC_tran"/>
    <property type="match status" value="1"/>
</dbReference>
<evidence type="ECO:0000256" key="8">
    <source>
        <dbReference type="ARBA" id="ARBA00022967"/>
    </source>
</evidence>
<proteinExistence type="inferred from homology"/>
<evidence type="ECO:0000313" key="18">
    <source>
        <dbReference type="Proteomes" id="UP000199623"/>
    </source>
</evidence>
<comment type="catalytic activity">
    <reaction evidence="15">
        <text>Ni(2+)(out) + ATP + H2O = Ni(2+)(in) + ADP + phosphate + H(+)</text>
        <dbReference type="Rhea" id="RHEA:15557"/>
        <dbReference type="ChEBI" id="CHEBI:15377"/>
        <dbReference type="ChEBI" id="CHEBI:15378"/>
        <dbReference type="ChEBI" id="CHEBI:30616"/>
        <dbReference type="ChEBI" id="CHEBI:43474"/>
        <dbReference type="ChEBI" id="CHEBI:49786"/>
        <dbReference type="ChEBI" id="CHEBI:456216"/>
        <dbReference type="EC" id="7.2.2.11"/>
    </reaction>
    <physiologicalReaction direction="left-to-right" evidence="15">
        <dbReference type="Rhea" id="RHEA:15558"/>
    </physiologicalReaction>
</comment>
<evidence type="ECO:0000256" key="15">
    <source>
        <dbReference type="ARBA" id="ARBA00048610"/>
    </source>
</evidence>
<dbReference type="Proteomes" id="UP000199623">
    <property type="component" value="Unassembled WGS sequence"/>
</dbReference>
<dbReference type="STRING" id="200378.SAMN05216553_10580"/>
<keyword evidence="3" id="KW-0813">Transport</keyword>
<evidence type="ECO:0000259" key="16">
    <source>
        <dbReference type="PROSITE" id="PS50893"/>
    </source>
</evidence>
<evidence type="ECO:0000256" key="6">
    <source>
        <dbReference type="ARBA" id="ARBA00022741"/>
    </source>
</evidence>
<evidence type="ECO:0000256" key="12">
    <source>
        <dbReference type="ARBA" id="ARBA00038669"/>
    </source>
</evidence>
<keyword evidence="9" id="KW-0406">Ion transport</keyword>
<dbReference type="RefSeq" id="WP_090048766.1">
    <property type="nucleotide sequence ID" value="NZ_FNCC01000005.1"/>
</dbReference>
<evidence type="ECO:0000256" key="1">
    <source>
        <dbReference type="ARBA" id="ARBA00004202"/>
    </source>
</evidence>
<keyword evidence="18" id="KW-1185">Reference proteome</keyword>
<keyword evidence="8" id="KW-1278">Translocase</keyword>
<evidence type="ECO:0000256" key="4">
    <source>
        <dbReference type="ARBA" id="ARBA00022475"/>
    </source>
</evidence>
<dbReference type="GO" id="GO:0015833">
    <property type="term" value="P:peptide transport"/>
    <property type="evidence" value="ECO:0007669"/>
    <property type="project" value="InterPro"/>
</dbReference>
<sequence>MTAPLLEVSDLTVHYQTGHSTVVGTSGFTVSAQPGEIIAVVGESGSGKSSAAAGIMQLLPGNAESTGSVVLRHDGEEHELVGMPERARRPLRGTALSLVPQATVGALHPTRRVSKQFASLFRAHSVPKDEWTSRGVAALEAAGIADAARVLRSYPHELSGGLAQRVVIGLSQAMSPSVLVADEPTSALDVRVQRQVLTVLSETVRARQAAAIVITHDLGVARYFCDHVAVMYGAVMVEFGPSAAIFDAPSHPYTRSLLSASTARRADSSRPATRVKRRLTEESVAARCPFFDACGHGAGTVCEQGLPGWQELDGGHRARRSCDA</sequence>
<dbReference type="GO" id="GO:0015413">
    <property type="term" value="F:ABC-type nickel transporter activity"/>
    <property type="evidence" value="ECO:0007669"/>
    <property type="project" value="UniProtKB-EC"/>
</dbReference>
<name>A0A1G7R2Z1_9PSEU</name>
<evidence type="ECO:0000313" key="17">
    <source>
        <dbReference type="EMBL" id="SDG05097.1"/>
    </source>
</evidence>
<dbReference type="Pfam" id="PF08352">
    <property type="entry name" value="oligo_HPY"/>
    <property type="match status" value="1"/>
</dbReference>
<comment type="subcellular location">
    <subcellularLocation>
        <location evidence="1">Cell membrane</location>
        <topology evidence="1">Peripheral membrane protein</topology>
    </subcellularLocation>
</comment>
<keyword evidence="5" id="KW-0533">Nickel</keyword>
<dbReference type="PROSITE" id="PS50893">
    <property type="entry name" value="ABC_TRANSPORTER_2"/>
    <property type="match status" value="1"/>
</dbReference>
<keyword evidence="6" id="KW-0547">Nucleotide-binding</keyword>
<dbReference type="GO" id="GO:0005524">
    <property type="term" value="F:ATP binding"/>
    <property type="evidence" value="ECO:0007669"/>
    <property type="project" value="UniProtKB-KW"/>
</dbReference>